<dbReference type="AlphaFoldDB" id="A0A165Z8I6"/>
<dbReference type="Gene3D" id="1.20.1280.50">
    <property type="match status" value="1"/>
</dbReference>
<dbReference type="InterPro" id="IPR036047">
    <property type="entry name" value="F-box-like_dom_sf"/>
</dbReference>
<evidence type="ECO:0000313" key="2">
    <source>
        <dbReference type="Proteomes" id="UP000076798"/>
    </source>
</evidence>
<proteinExistence type="predicted"/>
<accession>A0A165Z8I6</accession>
<keyword evidence="2" id="KW-1185">Reference proteome</keyword>
<dbReference type="InterPro" id="IPR032675">
    <property type="entry name" value="LRR_dom_sf"/>
</dbReference>
<dbReference type="EMBL" id="KV428202">
    <property type="protein sequence ID" value="KZT34054.1"/>
    <property type="molecule type" value="Genomic_DNA"/>
</dbReference>
<dbReference type="SUPFAM" id="SSF81383">
    <property type="entry name" value="F-box domain"/>
    <property type="match status" value="1"/>
</dbReference>
<organism evidence="1 2">
    <name type="scientific">Sistotremastrum suecicum HHB10207 ss-3</name>
    <dbReference type="NCBI Taxonomy" id="1314776"/>
    <lineage>
        <taxon>Eukaryota</taxon>
        <taxon>Fungi</taxon>
        <taxon>Dikarya</taxon>
        <taxon>Basidiomycota</taxon>
        <taxon>Agaricomycotina</taxon>
        <taxon>Agaricomycetes</taxon>
        <taxon>Sistotremastrales</taxon>
        <taxon>Sistotremastraceae</taxon>
        <taxon>Sistotremastrum</taxon>
    </lineage>
</organism>
<dbReference type="SUPFAM" id="SSF52047">
    <property type="entry name" value="RNI-like"/>
    <property type="match status" value="1"/>
</dbReference>
<gene>
    <name evidence="1" type="ORF">SISSUDRAFT_1036581</name>
</gene>
<dbReference type="Proteomes" id="UP000076798">
    <property type="component" value="Unassembled WGS sequence"/>
</dbReference>
<name>A0A165Z8I6_9AGAM</name>
<dbReference type="Gene3D" id="3.80.10.10">
    <property type="entry name" value="Ribonuclease Inhibitor"/>
    <property type="match status" value="1"/>
</dbReference>
<evidence type="ECO:0000313" key="1">
    <source>
        <dbReference type="EMBL" id="KZT34054.1"/>
    </source>
</evidence>
<protein>
    <submittedName>
        <fullName evidence="1">Uncharacterized protein</fullName>
    </submittedName>
</protein>
<reference evidence="1 2" key="1">
    <citation type="journal article" date="2016" name="Mol. Biol. Evol.">
        <title>Comparative Genomics of Early-Diverging Mushroom-Forming Fungi Provides Insights into the Origins of Lignocellulose Decay Capabilities.</title>
        <authorList>
            <person name="Nagy L.G."/>
            <person name="Riley R."/>
            <person name="Tritt A."/>
            <person name="Adam C."/>
            <person name="Daum C."/>
            <person name="Floudas D."/>
            <person name="Sun H."/>
            <person name="Yadav J.S."/>
            <person name="Pangilinan J."/>
            <person name="Larsson K.H."/>
            <person name="Matsuura K."/>
            <person name="Barry K."/>
            <person name="Labutti K."/>
            <person name="Kuo R."/>
            <person name="Ohm R.A."/>
            <person name="Bhattacharya S.S."/>
            <person name="Shirouzu T."/>
            <person name="Yoshinaga Y."/>
            <person name="Martin F.M."/>
            <person name="Grigoriev I.V."/>
            <person name="Hibbett D.S."/>
        </authorList>
    </citation>
    <scope>NUCLEOTIDE SEQUENCE [LARGE SCALE GENOMIC DNA]</scope>
    <source>
        <strain evidence="1 2">HHB10207 ss-3</strain>
    </source>
</reference>
<dbReference type="OrthoDB" id="3172239at2759"/>
<sequence length="588" mass="67830">METRRLDSSFPSETLSMIFEHRHEDIFYTQIEPACSEFRGYKDYQCLRDLFDLTHVCSRWREIALANPALWATVSLSWPMETIEMFIERAKAVGLIFFLNLFSGPRPRPNANNMTTDELETRGALISRHVPRIHEIYLHDRRELDHIGIGVVSLPISDLSSLYLPIVNSEAPTLKKVTIMSDRRSSSPIDDNKIQQLFLRHAPNLTHLRLKGVHIKLLDAPFTALTTLHISTRGREEIIYAIKDIPGVLAQFPCLEELHLTHPYALHPLDSVMFDDQSTYTHIVLPYCKVLQFSGMHTSQMLYLLENIKAPSLQSLRMLPADYIHMHPEESLLPNFPSWLHGFLRDVPSLDIAFQAGRVYLEFEFERDEVPCNWKFQLRKFPDVQDLNLWLTKFKGNLDILNPEELHVTQGPLWGSGEYWEPSLSVWRGILETLTRLRVVTAGLDNWMNNFFLALGDEDGFCPSLEEIEIHGAQFDGDSVRRMLMRRQGNGQRLKKLVLDIEPRRFRPKKNSDNHLLDELGDQCYQDPLELVDEFVGDTRFFYGVVSPPPKVAKEFSPEMLRLMSSPGMVAQMFENLASVQQDDNVAL</sequence>